<accession>W1YP26</accession>
<organism evidence="1">
    <name type="scientific">human gut metagenome</name>
    <dbReference type="NCBI Taxonomy" id="408170"/>
    <lineage>
        <taxon>unclassified sequences</taxon>
        <taxon>metagenomes</taxon>
        <taxon>organismal metagenomes</taxon>
    </lineage>
</organism>
<comment type="caution">
    <text evidence="1">The sequence shown here is derived from an EMBL/GenBank/DDBJ whole genome shotgun (WGS) entry which is preliminary data.</text>
</comment>
<proteinExistence type="predicted"/>
<feature type="non-terminal residue" evidence="1">
    <location>
        <position position="1"/>
    </location>
</feature>
<protein>
    <submittedName>
        <fullName evidence="1">Cobyrinic acid ac-diamide synthase</fullName>
    </submittedName>
</protein>
<gene>
    <name evidence="1" type="ORF">Q604_UNBC01739G0001</name>
</gene>
<dbReference type="AlphaFoldDB" id="W1YP26"/>
<sequence length="33" mass="3642">SYGEPIIVYDPKSKGADVYTKLAKEVIKASKDK</sequence>
<evidence type="ECO:0000313" key="1">
    <source>
        <dbReference type="EMBL" id="ETJ44232.1"/>
    </source>
</evidence>
<reference evidence="1" key="1">
    <citation type="submission" date="2013-12" db="EMBL/GenBank/DDBJ databases">
        <title>A Varibaculum cambriense genome reconstructed from a premature infant gut community with otherwise low bacterial novelty that shifts toward anaerobic metabolism during the third week of life.</title>
        <authorList>
            <person name="Brown C.T."/>
            <person name="Sharon I."/>
            <person name="Thomas B.C."/>
            <person name="Castelle C.J."/>
            <person name="Morowitz M.J."/>
            <person name="Banfield J.F."/>
        </authorList>
    </citation>
    <scope>NUCLEOTIDE SEQUENCE</scope>
</reference>
<dbReference type="EMBL" id="AZMM01001739">
    <property type="protein sequence ID" value="ETJ44232.1"/>
    <property type="molecule type" value="Genomic_DNA"/>
</dbReference>
<name>W1YP26_9ZZZZ</name>